<dbReference type="SUPFAM" id="SSF56601">
    <property type="entry name" value="beta-lactamase/transpeptidase-like"/>
    <property type="match status" value="1"/>
</dbReference>
<dbReference type="GO" id="GO:0008800">
    <property type="term" value="F:beta-lactamase activity"/>
    <property type="evidence" value="ECO:0007669"/>
    <property type="project" value="UniProtKB-EC"/>
</dbReference>
<evidence type="ECO:0000256" key="3">
    <source>
        <dbReference type="ARBA" id="ARBA00012865"/>
    </source>
</evidence>
<name>A0A844Y7X4_9SPHN</name>
<dbReference type="EC" id="3.5.2.6" evidence="3"/>
<proteinExistence type="inferred from homology"/>
<organism evidence="5 6">
    <name type="scientific">Qipengyuania pelagi</name>
    <dbReference type="NCBI Taxonomy" id="994320"/>
    <lineage>
        <taxon>Bacteria</taxon>
        <taxon>Pseudomonadati</taxon>
        <taxon>Pseudomonadota</taxon>
        <taxon>Alphaproteobacteria</taxon>
        <taxon>Sphingomonadales</taxon>
        <taxon>Erythrobacteraceae</taxon>
        <taxon>Qipengyuania</taxon>
    </lineage>
</organism>
<dbReference type="GO" id="GO:0046677">
    <property type="term" value="P:response to antibiotic"/>
    <property type="evidence" value="ECO:0007669"/>
    <property type="project" value="InterPro"/>
</dbReference>
<evidence type="ECO:0000256" key="1">
    <source>
        <dbReference type="ARBA" id="ARBA00001526"/>
    </source>
</evidence>
<comment type="caution">
    <text evidence="5">The sequence shown here is derived from an EMBL/GenBank/DDBJ whole genome shotgun (WGS) entry which is preliminary data.</text>
</comment>
<dbReference type="AlphaFoldDB" id="A0A844Y7X4"/>
<comment type="catalytic activity">
    <reaction evidence="1">
        <text>a beta-lactam + H2O = a substituted beta-amino acid</text>
        <dbReference type="Rhea" id="RHEA:20401"/>
        <dbReference type="ChEBI" id="CHEBI:15377"/>
        <dbReference type="ChEBI" id="CHEBI:35627"/>
        <dbReference type="ChEBI" id="CHEBI:140347"/>
        <dbReference type="EC" id="3.5.2.6"/>
    </reaction>
</comment>
<sequence>MPTPDLVHIPTEAERRFEQELEEIAASLEGTVGIAVTDVETGRSYAIRGDDWFPQQSVSKLWVALTALDEVDQGRLELDEGVVIGPKDLTLFHQPIRDLVRARGSFRTDYADLIQRAITHSDNTANDRILRRVGGAEAVEDFFAAKKITGVRFGADERSKQSAIAGLRWDQAYSVGNTFFDARDLVPDAARRAAFEGYLADPVDGAMPLGITRALARLARGELLSPASTALILATLNATRSGPQRLKGGVPPGWSIGHKTGTGQFFDGEQSGYNDIGILTSPDGHRYALAVMIGRTREPTLERMRMMQAVTVATARFDLENGSREPPEVVPQPAA</sequence>
<dbReference type="Proteomes" id="UP000430272">
    <property type="component" value="Unassembled WGS sequence"/>
</dbReference>
<dbReference type="GO" id="GO:0030655">
    <property type="term" value="P:beta-lactam antibiotic catabolic process"/>
    <property type="evidence" value="ECO:0007669"/>
    <property type="project" value="InterPro"/>
</dbReference>
<accession>A0A844Y7X4</accession>
<evidence type="ECO:0000259" key="4">
    <source>
        <dbReference type="Pfam" id="PF13354"/>
    </source>
</evidence>
<reference evidence="5 6" key="1">
    <citation type="submission" date="2019-12" db="EMBL/GenBank/DDBJ databases">
        <title>Genomic-based taxomic classification of the family Erythrobacteraceae.</title>
        <authorList>
            <person name="Xu L."/>
        </authorList>
    </citation>
    <scope>NUCLEOTIDE SEQUENCE [LARGE SCALE GENOMIC DNA]</scope>
    <source>
        <strain evidence="5 6">JCM 17468</strain>
    </source>
</reference>
<evidence type="ECO:0000256" key="2">
    <source>
        <dbReference type="ARBA" id="ARBA00009009"/>
    </source>
</evidence>
<dbReference type="OrthoDB" id="9784149at2"/>
<dbReference type="InterPro" id="IPR012338">
    <property type="entry name" value="Beta-lactam/transpept-like"/>
</dbReference>
<protein>
    <recommendedName>
        <fullName evidence="3">beta-lactamase</fullName>
        <ecNumber evidence="3">3.5.2.6</ecNumber>
    </recommendedName>
</protein>
<feature type="domain" description="Beta-lactamase class A catalytic" evidence="4">
    <location>
        <begin position="33"/>
        <end position="292"/>
    </location>
</feature>
<keyword evidence="6" id="KW-1185">Reference proteome</keyword>
<dbReference type="PANTHER" id="PTHR35333">
    <property type="entry name" value="BETA-LACTAMASE"/>
    <property type="match status" value="1"/>
</dbReference>
<dbReference type="PRINTS" id="PR00118">
    <property type="entry name" value="BLACTAMASEA"/>
</dbReference>
<dbReference type="InterPro" id="IPR000871">
    <property type="entry name" value="Beta-lactam_class-A"/>
</dbReference>
<dbReference type="Gene3D" id="3.40.710.10">
    <property type="entry name" value="DD-peptidase/beta-lactamase superfamily"/>
    <property type="match status" value="1"/>
</dbReference>
<comment type="similarity">
    <text evidence="2">Belongs to the class-A beta-lactamase family.</text>
</comment>
<dbReference type="InterPro" id="IPR045155">
    <property type="entry name" value="Beta-lactam_cat"/>
</dbReference>
<dbReference type="Pfam" id="PF13354">
    <property type="entry name" value="Beta-lactamase2"/>
    <property type="match status" value="1"/>
</dbReference>
<keyword evidence="5" id="KW-0378">Hydrolase</keyword>
<evidence type="ECO:0000313" key="5">
    <source>
        <dbReference type="EMBL" id="MXO53569.1"/>
    </source>
</evidence>
<evidence type="ECO:0000313" key="6">
    <source>
        <dbReference type="Proteomes" id="UP000430272"/>
    </source>
</evidence>
<gene>
    <name evidence="5" type="ORF">GRI47_06030</name>
</gene>
<dbReference type="EMBL" id="WTYD01000001">
    <property type="protein sequence ID" value="MXO53569.1"/>
    <property type="molecule type" value="Genomic_DNA"/>
</dbReference>
<dbReference type="PANTHER" id="PTHR35333:SF3">
    <property type="entry name" value="BETA-LACTAMASE-TYPE TRANSPEPTIDASE FOLD CONTAINING PROTEIN"/>
    <property type="match status" value="1"/>
</dbReference>